<dbReference type="Gene3D" id="1.20.1280.50">
    <property type="match status" value="1"/>
</dbReference>
<comment type="caution">
    <text evidence="3">The sequence shown here is derived from an EMBL/GenBank/DDBJ whole genome shotgun (WGS) entry which is preliminary data.</text>
</comment>
<keyword evidence="4" id="KW-1185">Reference proteome</keyword>
<dbReference type="AlphaFoldDB" id="A0A8H5D5Z8"/>
<evidence type="ECO:0000259" key="2">
    <source>
        <dbReference type="PROSITE" id="PS50181"/>
    </source>
</evidence>
<proteinExistence type="predicted"/>
<gene>
    <name evidence="3" type="ORF">D9756_006925</name>
</gene>
<dbReference type="OrthoDB" id="3365698at2759"/>
<sequence>MSTKISLLPPECLAEILSYVKVDGIDITDPMTYPVNLYLVCKAWRAIALSTAELWSRIRVDIDRYEAVHTPPSPEEPPTPTEDRLMHSTILNTLKSCLDRSKLQPLTICIRARSLLPSHQTDSSSVNTEISNKRKDLLGSILVVLLHNSNRWFDVDFDFPLDLFVFILPSGRNYPLLRRLVIGRGSGNLQADWLGTNIDSLLSTVTPIRGTFSNAPQLIQLELCGLPICISQLSLPWHQITHLELSLHDIFTHGRHFIRNMGQLISLKLCQLSTGPLPVDLSHLPLAPSTEQLVSIECANLEELSLVCRREIPQSATMFFSTLRIPRLTMLQIQSSLSLQHNNLGEWIPAFRTCISRSDCPVRRLTLKKMDGATALAVLGALPDIKDLVLEEIHFTNKLMSGLTYPRHSKRRSVSLSPSKAPLVGTKISRLVVHKPRFINDIEGPNQFMNMIRSRLPVHTSPSVQTSEQTGAPYGSRTKAPVPGASLAALRVTGVSPRRLEPTLDTPGGSSVTLYQLLVQQVLKYNGDIIRVEPDEEGELTEC</sequence>
<reference evidence="3 4" key="1">
    <citation type="journal article" date="2020" name="ISME J.">
        <title>Uncovering the hidden diversity of litter-decomposition mechanisms in mushroom-forming fungi.</title>
        <authorList>
            <person name="Floudas D."/>
            <person name="Bentzer J."/>
            <person name="Ahren D."/>
            <person name="Johansson T."/>
            <person name="Persson P."/>
            <person name="Tunlid A."/>
        </authorList>
    </citation>
    <scope>NUCLEOTIDE SEQUENCE [LARGE SCALE GENOMIC DNA]</scope>
    <source>
        <strain evidence="3 4">CBS 146.42</strain>
    </source>
</reference>
<accession>A0A8H5D5Z8</accession>
<feature type="domain" description="F-box" evidence="2">
    <location>
        <begin position="2"/>
        <end position="58"/>
    </location>
</feature>
<dbReference type="PROSITE" id="PS50181">
    <property type="entry name" value="FBOX"/>
    <property type="match status" value="1"/>
</dbReference>
<dbReference type="Proteomes" id="UP000559027">
    <property type="component" value="Unassembled WGS sequence"/>
</dbReference>
<evidence type="ECO:0000313" key="4">
    <source>
        <dbReference type="Proteomes" id="UP000559027"/>
    </source>
</evidence>
<dbReference type="EMBL" id="JAACJO010000009">
    <property type="protein sequence ID" value="KAF5354214.1"/>
    <property type="molecule type" value="Genomic_DNA"/>
</dbReference>
<evidence type="ECO:0000313" key="3">
    <source>
        <dbReference type="EMBL" id="KAF5354214.1"/>
    </source>
</evidence>
<dbReference type="InterPro" id="IPR036047">
    <property type="entry name" value="F-box-like_dom_sf"/>
</dbReference>
<protein>
    <recommendedName>
        <fullName evidence="2">F-box domain-containing protein</fullName>
    </recommendedName>
</protein>
<name>A0A8H5D5Z8_9AGAR</name>
<dbReference type="SUPFAM" id="SSF81383">
    <property type="entry name" value="F-box domain"/>
    <property type="match status" value="1"/>
</dbReference>
<dbReference type="CDD" id="cd09917">
    <property type="entry name" value="F-box_SF"/>
    <property type="match status" value="1"/>
</dbReference>
<organism evidence="3 4">
    <name type="scientific">Leucocoprinus leucothites</name>
    <dbReference type="NCBI Taxonomy" id="201217"/>
    <lineage>
        <taxon>Eukaryota</taxon>
        <taxon>Fungi</taxon>
        <taxon>Dikarya</taxon>
        <taxon>Basidiomycota</taxon>
        <taxon>Agaricomycotina</taxon>
        <taxon>Agaricomycetes</taxon>
        <taxon>Agaricomycetidae</taxon>
        <taxon>Agaricales</taxon>
        <taxon>Agaricineae</taxon>
        <taxon>Agaricaceae</taxon>
        <taxon>Leucocoprinus</taxon>
    </lineage>
</organism>
<dbReference type="Pfam" id="PF12937">
    <property type="entry name" value="F-box-like"/>
    <property type="match status" value="1"/>
</dbReference>
<dbReference type="InterPro" id="IPR001810">
    <property type="entry name" value="F-box_dom"/>
</dbReference>
<evidence type="ECO:0000256" key="1">
    <source>
        <dbReference type="SAM" id="MobiDB-lite"/>
    </source>
</evidence>
<feature type="region of interest" description="Disordered" evidence="1">
    <location>
        <begin position="461"/>
        <end position="480"/>
    </location>
</feature>
<feature type="compositionally biased region" description="Polar residues" evidence="1">
    <location>
        <begin position="461"/>
        <end position="470"/>
    </location>
</feature>